<keyword evidence="2" id="KW-0433">Leucine-rich repeat</keyword>
<dbReference type="FunFam" id="3.80.10.10:FF:000400">
    <property type="entry name" value="Nuclear pore complex protein NUP107"/>
    <property type="match status" value="1"/>
</dbReference>
<dbReference type="PANTHER" id="PTHR48009">
    <property type="entry name" value="LEUCINE-RICH REPEAT (LRR) FAMILY PROTEIN"/>
    <property type="match status" value="1"/>
</dbReference>
<organism evidence="8 9">
    <name type="scientific">Camellia sinensis var. sinensis</name>
    <name type="common">China tea</name>
    <dbReference type="NCBI Taxonomy" id="542762"/>
    <lineage>
        <taxon>Eukaryota</taxon>
        <taxon>Viridiplantae</taxon>
        <taxon>Streptophyta</taxon>
        <taxon>Embryophyta</taxon>
        <taxon>Tracheophyta</taxon>
        <taxon>Spermatophyta</taxon>
        <taxon>Magnoliopsida</taxon>
        <taxon>eudicotyledons</taxon>
        <taxon>Gunneridae</taxon>
        <taxon>Pentapetalae</taxon>
        <taxon>asterids</taxon>
        <taxon>Ericales</taxon>
        <taxon>Theaceae</taxon>
        <taxon>Camellia</taxon>
    </lineage>
</organism>
<evidence type="ECO:0000256" key="1">
    <source>
        <dbReference type="ARBA" id="ARBA00004370"/>
    </source>
</evidence>
<evidence type="ECO:0000313" key="8">
    <source>
        <dbReference type="EMBL" id="THG02108.1"/>
    </source>
</evidence>
<dbReference type="InterPro" id="IPR001611">
    <property type="entry name" value="Leu-rich_rpt"/>
</dbReference>
<keyword evidence="4" id="KW-0677">Repeat</keyword>
<dbReference type="GO" id="GO:0006952">
    <property type="term" value="P:defense response"/>
    <property type="evidence" value="ECO:0007669"/>
    <property type="project" value="UniProtKB-ARBA"/>
</dbReference>
<evidence type="ECO:0000256" key="7">
    <source>
        <dbReference type="SAM" id="SignalP"/>
    </source>
</evidence>
<name>A0A4S4DH47_CAMSN</name>
<keyword evidence="3 7" id="KW-0732">Signal</keyword>
<evidence type="ECO:0008006" key="10">
    <source>
        <dbReference type="Google" id="ProtNLM"/>
    </source>
</evidence>
<dbReference type="Proteomes" id="UP000306102">
    <property type="component" value="Unassembled WGS sequence"/>
</dbReference>
<keyword evidence="9" id="KW-1185">Reference proteome</keyword>
<evidence type="ECO:0000256" key="5">
    <source>
        <dbReference type="ARBA" id="ARBA00023136"/>
    </source>
</evidence>
<keyword evidence="6" id="KW-0325">Glycoprotein</keyword>
<dbReference type="InterPro" id="IPR053213">
    <property type="entry name" value="RLP29"/>
</dbReference>
<dbReference type="FunFam" id="3.80.10.10:FF:000041">
    <property type="entry name" value="LRR receptor-like serine/threonine-protein kinase ERECTA"/>
    <property type="match status" value="1"/>
</dbReference>
<dbReference type="STRING" id="542762.A0A4S4DH47"/>
<evidence type="ECO:0000256" key="6">
    <source>
        <dbReference type="ARBA" id="ARBA00023180"/>
    </source>
</evidence>
<evidence type="ECO:0000256" key="4">
    <source>
        <dbReference type="ARBA" id="ARBA00022737"/>
    </source>
</evidence>
<dbReference type="Pfam" id="PF00560">
    <property type="entry name" value="LRR_1"/>
    <property type="match status" value="2"/>
</dbReference>
<protein>
    <recommendedName>
        <fullName evidence="10">Leucine-rich repeat-containing N-terminal plant-type domain-containing protein</fullName>
    </recommendedName>
</protein>
<evidence type="ECO:0000256" key="2">
    <source>
        <dbReference type="ARBA" id="ARBA00022614"/>
    </source>
</evidence>
<comment type="subcellular location">
    <subcellularLocation>
        <location evidence="1">Membrane</location>
    </subcellularLocation>
</comment>
<dbReference type="InterPro" id="IPR003591">
    <property type="entry name" value="Leu-rich_rpt_typical-subtyp"/>
</dbReference>
<dbReference type="InterPro" id="IPR032675">
    <property type="entry name" value="LRR_dom_sf"/>
</dbReference>
<feature type="signal peptide" evidence="7">
    <location>
        <begin position="1"/>
        <end position="20"/>
    </location>
</feature>
<dbReference type="GO" id="GO:0016020">
    <property type="term" value="C:membrane"/>
    <property type="evidence" value="ECO:0007669"/>
    <property type="project" value="UniProtKB-SubCell"/>
</dbReference>
<dbReference type="PANTHER" id="PTHR48009:SF7">
    <property type="entry name" value="LEUCINE-RICH REPEAT (LRR) FAMILY PROTEIN"/>
    <property type="match status" value="1"/>
</dbReference>
<dbReference type="Gene3D" id="3.80.10.10">
    <property type="entry name" value="Ribonuclease Inhibitor"/>
    <property type="match status" value="2"/>
</dbReference>
<evidence type="ECO:0000256" key="3">
    <source>
        <dbReference type="ARBA" id="ARBA00022729"/>
    </source>
</evidence>
<dbReference type="AlphaFoldDB" id="A0A4S4DH47"/>
<sequence>MGSLCFSLSSLILFISVAEFFFQAYSTTYWADIETLKEFKNGLDPNSLSPGSCLSSWDFTLDPCDHLFSDKFTCGFRCDVLVSNNSRVTELVLDQAGYAGSLASTSWNLPYLLILDLSNNFFTGSIPDSLSNLTHLQRLSLSRNSLSGSVPTSIASLSTLKELFLDNNNLQGTISSALNGLKNLKRLQLQGNKLSGVLPDLGQLSNLYFLDFSDNAISGELPATLSTNLVQLSVRNNQIEGNIPANLISNMVYLQVMDLSHNNLSGSVPSGLFTHPSLQQLTLSFNQFESVQVPGDSGQNSELVAVDLGNNQIHGLLPLFMGSMPKLSALSLENNKLSGMIPTQYALKAVVPGQGVSRFERLLLGGNYLFGPIPGPLIRMRNSGSGTVRLGDNCLYWCPVSFFFCEGGEQKSIMECKSFDPVIP</sequence>
<dbReference type="Pfam" id="PF13855">
    <property type="entry name" value="LRR_8"/>
    <property type="match status" value="2"/>
</dbReference>
<comment type="caution">
    <text evidence="8">The sequence shown here is derived from an EMBL/GenBank/DDBJ whole genome shotgun (WGS) entry which is preliminary data.</text>
</comment>
<dbReference type="SMART" id="SM00369">
    <property type="entry name" value="LRR_TYP"/>
    <property type="match status" value="7"/>
</dbReference>
<accession>A0A4S4DH47</accession>
<dbReference type="SUPFAM" id="SSF52058">
    <property type="entry name" value="L domain-like"/>
    <property type="match status" value="1"/>
</dbReference>
<proteinExistence type="predicted"/>
<reference evidence="8 9" key="1">
    <citation type="journal article" date="2018" name="Proc. Natl. Acad. Sci. U.S.A.">
        <title>Draft genome sequence of Camellia sinensis var. sinensis provides insights into the evolution of the tea genome and tea quality.</title>
        <authorList>
            <person name="Wei C."/>
            <person name="Yang H."/>
            <person name="Wang S."/>
            <person name="Zhao J."/>
            <person name="Liu C."/>
            <person name="Gao L."/>
            <person name="Xia E."/>
            <person name="Lu Y."/>
            <person name="Tai Y."/>
            <person name="She G."/>
            <person name="Sun J."/>
            <person name="Cao H."/>
            <person name="Tong W."/>
            <person name="Gao Q."/>
            <person name="Li Y."/>
            <person name="Deng W."/>
            <person name="Jiang X."/>
            <person name="Wang W."/>
            <person name="Chen Q."/>
            <person name="Zhang S."/>
            <person name="Li H."/>
            <person name="Wu J."/>
            <person name="Wang P."/>
            <person name="Li P."/>
            <person name="Shi C."/>
            <person name="Zheng F."/>
            <person name="Jian J."/>
            <person name="Huang B."/>
            <person name="Shan D."/>
            <person name="Shi M."/>
            <person name="Fang C."/>
            <person name="Yue Y."/>
            <person name="Li F."/>
            <person name="Li D."/>
            <person name="Wei S."/>
            <person name="Han B."/>
            <person name="Jiang C."/>
            <person name="Yin Y."/>
            <person name="Xia T."/>
            <person name="Zhang Z."/>
            <person name="Bennetzen J.L."/>
            <person name="Zhao S."/>
            <person name="Wan X."/>
        </authorList>
    </citation>
    <scope>NUCLEOTIDE SEQUENCE [LARGE SCALE GENOMIC DNA]</scope>
    <source>
        <strain evidence="9">cv. Shuchazao</strain>
        <tissue evidence="8">Leaf</tissue>
    </source>
</reference>
<evidence type="ECO:0000313" key="9">
    <source>
        <dbReference type="Proteomes" id="UP000306102"/>
    </source>
</evidence>
<dbReference type="EMBL" id="SDRB02011247">
    <property type="protein sequence ID" value="THG02108.1"/>
    <property type="molecule type" value="Genomic_DNA"/>
</dbReference>
<feature type="chain" id="PRO_5020964733" description="Leucine-rich repeat-containing N-terminal plant-type domain-containing protein" evidence="7">
    <location>
        <begin position="21"/>
        <end position="424"/>
    </location>
</feature>
<dbReference type="GO" id="GO:0051707">
    <property type="term" value="P:response to other organism"/>
    <property type="evidence" value="ECO:0007669"/>
    <property type="project" value="UniProtKB-ARBA"/>
</dbReference>
<gene>
    <name evidence="8" type="ORF">TEA_020140</name>
</gene>
<keyword evidence="5" id="KW-0472">Membrane</keyword>